<sequence length="702" mass="83880">MINCHPRKRKKFQKFSNFWVSKITVTILIFLLALCHKSSSISNSKYKELKRSFGNQAESISKAFSDVIRNFYIANNLTFDFIIYRETTKHINDIIDGILKELNGEVVINIKNIDQYIDKMEKSLIIFMKTKKNLHEFHSSKLGYSTSFPSQKNLKFLTFIEEIKKVSQLNEIMQYYDITYVKKVDGVKSFDLRYYEFFIITNENVVDLYANLLYSEDHCEDFRVKLLNTFNIQSQTWKKELKIFDHFDNFHGCMVQFVIYLCFAFNVDIDKNYTEKLMDFIDRTYEAVETLEKPKFYGITHEVIQSMAQKLNFTTHYSAYHNAHGKYYNLRRFRKKNKFFTFLDDEVINFGTSTFSFHFSQAFYTEDFVFVISQNDFYNNYEKLTFPFDTTSWILIFFTFALTFTTIFGLHFCPRWFKEIVFGRGVIHPAYNALGIFFGISQLRLPNESFCRAILLIYLWYCLIIRTCWQSMMFEFMTSDMRKPLPESIEDLFRMNYTILLKNNAPYLEIDIFAELVGNYDFYSDLNDSIEILSGEEANKFREYYNQTLTGETKQKYAFLMPIYTYRTYCTIFNTSLPIMKNVKITKSYGYQLPKHHMLFLHLNKIFDKLIPTGIPEHLYKKGYWMHLKPKDNEIVDTRRVLSMSDLEFGFVIILGFLGLSIFVFICEVYAFYMKILLKKLLGLYEFLNDLKEILRNYHDRW</sequence>
<evidence type="ECO:0000313" key="10">
    <source>
        <dbReference type="Proteomes" id="UP001107558"/>
    </source>
</evidence>
<evidence type="ECO:0000256" key="1">
    <source>
        <dbReference type="ARBA" id="ARBA00004651"/>
    </source>
</evidence>
<dbReference type="PANTHER" id="PTHR42643:SF30">
    <property type="entry name" value="IONOTROPIC RECEPTOR 40A-RELATED"/>
    <property type="match status" value="1"/>
</dbReference>
<dbReference type="GO" id="GO:0005886">
    <property type="term" value="C:plasma membrane"/>
    <property type="evidence" value="ECO:0007669"/>
    <property type="project" value="UniProtKB-SubCell"/>
</dbReference>
<dbReference type="InterPro" id="IPR052192">
    <property type="entry name" value="Insect_Ionotropic_Sensory_Rcpt"/>
</dbReference>
<evidence type="ECO:0008006" key="11">
    <source>
        <dbReference type="Google" id="ProtNLM"/>
    </source>
</evidence>
<protein>
    <recommendedName>
        <fullName evidence="11">Ionotropic receptor</fullName>
    </recommendedName>
</protein>
<keyword evidence="10" id="KW-1185">Reference proteome</keyword>
<evidence type="ECO:0000256" key="2">
    <source>
        <dbReference type="ARBA" id="ARBA00022475"/>
    </source>
</evidence>
<feature type="transmembrane region" description="Helical" evidence="8">
    <location>
        <begin position="649"/>
        <end position="673"/>
    </location>
</feature>
<comment type="caution">
    <text evidence="9">The sequence shown here is derived from an EMBL/GenBank/DDBJ whole genome shotgun (WGS) entry which is preliminary data.</text>
</comment>
<proteinExistence type="predicted"/>
<dbReference type="AlphaFoldDB" id="A0A9J6CCL9"/>
<keyword evidence="3 8" id="KW-0812">Transmembrane</keyword>
<keyword evidence="6" id="KW-0675">Receptor</keyword>
<feature type="transmembrane region" description="Helical" evidence="8">
    <location>
        <begin position="449"/>
        <end position="469"/>
    </location>
</feature>
<feature type="transmembrane region" description="Helical" evidence="8">
    <location>
        <begin position="425"/>
        <end position="443"/>
    </location>
</feature>
<name>A0A9J6CCL9_POLVA</name>
<keyword evidence="5 8" id="KW-0472">Membrane</keyword>
<keyword evidence="2" id="KW-1003">Cell membrane</keyword>
<dbReference type="Proteomes" id="UP001107558">
    <property type="component" value="Chromosome 2"/>
</dbReference>
<dbReference type="PANTHER" id="PTHR42643">
    <property type="entry name" value="IONOTROPIC RECEPTOR 20A-RELATED"/>
    <property type="match status" value="1"/>
</dbReference>
<organism evidence="9 10">
    <name type="scientific">Polypedilum vanderplanki</name>
    <name type="common">Sleeping chironomid midge</name>
    <dbReference type="NCBI Taxonomy" id="319348"/>
    <lineage>
        <taxon>Eukaryota</taxon>
        <taxon>Metazoa</taxon>
        <taxon>Ecdysozoa</taxon>
        <taxon>Arthropoda</taxon>
        <taxon>Hexapoda</taxon>
        <taxon>Insecta</taxon>
        <taxon>Pterygota</taxon>
        <taxon>Neoptera</taxon>
        <taxon>Endopterygota</taxon>
        <taxon>Diptera</taxon>
        <taxon>Nematocera</taxon>
        <taxon>Chironomoidea</taxon>
        <taxon>Chironomidae</taxon>
        <taxon>Chironominae</taxon>
        <taxon>Polypedilum</taxon>
        <taxon>Polypedilum</taxon>
    </lineage>
</organism>
<keyword evidence="4 8" id="KW-1133">Transmembrane helix</keyword>
<feature type="transmembrane region" description="Helical" evidence="8">
    <location>
        <begin position="393"/>
        <end position="413"/>
    </location>
</feature>
<evidence type="ECO:0000256" key="3">
    <source>
        <dbReference type="ARBA" id="ARBA00022692"/>
    </source>
</evidence>
<reference evidence="9" key="1">
    <citation type="submission" date="2021-03" db="EMBL/GenBank/DDBJ databases">
        <title>Chromosome level genome of the anhydrobiotic midge Polypedilum vanderplanki.</title>
        <authorList>
            <person name="Yoshida Y."/>
            <person name="Kikawada T."/>
            <person name="Gusev O."/>
        </authorList>
    </citation>
    <scope>NUCLEOTIDE SEQUENCE</scope>
    <source>
        <strain evidence="9">NIAS01</strain>
        <tissue evidence="9">Whole body or cell culture</tissue>
    </source>
</reference>
<evidence type="ECO:0000256" key="8">
    <source>
        <dbReference type="SAM" id="Phobius"/>
    </source>
</evidence>
<evidence type="ECO:0000256" key="5">
    <source>
        <dbReference type="ARBA" id="ARBA00023136"/>
    </source>
</evidence>
<accession>A0A9J6CCL9</accession>
<keyword evidence="7" id="KW-0325">Glycoprotein</keyword>
<evidence type="ECO:0000256" key="7">
    <source>
        <dbReference type="ARBA" id="ARBA00023180"/>
    </source>
</evidence>
<dbReference type="EMBL" id="JADBJN010000002">
    <property type="protein sequence ID" value="KAG5679499.1"/>
    <property type="molecule type" value="Genomic_DNA"/>
</dbReference>
<evidence type="ECO:0000313" key="9">
    <source>
        <dbReference type="EMBL" id="KAG5679499.1"/>
    </source>
</evidence>
<gene>
    <name evidence="9" type="ORF">PVAND_009063</name>
</gene>
<comment type="subcellular location">
    <subcellularLocation>
        <location evidence="1">Cell membrane</location>
        <topology evidence="1">Multi-pass membrane protein</topology>
    </subcellularLocation>
</comment>
<evidence type="ECO:0000256" key="6">
    <source>
        <dbReference type="ARBA" id="ARBA00023170"/>
    </source>
</evidence>
<evidence type="ECO:0000256" key="4">
    <source>
        <dbReference type="ARBA" id="ARBA00022989"/>
    </source>
</evidence>